<evidence type="ECO:0000313" key="2">
    <source>
        <dbReference type="EMBL" id="MBG6137024.1"/>
    </source>
</evidence>
<feature type="domain" description="TY-Chap central" evidence="1">
    <location>
        <begin position="6"/>
        <end position="139"/>
    </location>
</feature>
<dbReference type="Gene3D" id="3.30.1460.10">
    <property type="match status" value="1"/>
</dbReference>
<evidence type="ECO:0000259" key="1">
    <source>
        <dbReference type="Pfam" id="PF22551"/>
    </source>
</evidence>
<dbReference type="SUPFAM" id="SSF69635">
    <property type="entry name" value="Type III secretory system chaperone-like"/>
    <property type="match status" value="1"/>
</dbReference>
<comment type="caution">
    <text evidence="2">The sequence shown here is derived from an EMBL/GenBank/DDBJ whole genome shotgun (WGS) entry which is preliminary data.</text>
</comment>
<dbReference type="Pfam" id="PF22551">
    <property type="entry name" value="TY-Chap1"/>
    <property type="match status" value="1"/>
</dbReference>
<sequence>MAIDDVLRTRVHGLVAGYLHGSVPSADLVDEPVAIRSGTAIVYVRLIDAEPAVVRVFSPLLREIDSGPALLAELNDLNGRLSFLRLFWRDRTVYAAAELLAETLDEPELANACDSLADAADYYDEWLGARFGGVRAFPDRC</sequence>
<proteinExistence type="predicted"/>
<organism evidence="2 3">
    <name type="scientific">Longispora fulva</name>
    <dbReference type="NCBI Taxonomy" id="619741"/>
    <lineage>
        <taxon>Bacteria</taxon>
        <taxon>Bacillati</taxon>
        <taxon>Actinomycetota</taxon>
        <taxon>Actinomycetes</taxon>
        <taxon>Micromonosporales</taxon>
        <taxon>Micromonosporaceae</taxon>
        <taxon>Longispora</taxon>
    </lineage>
</organism>
<accession>A0A8J7GQE4</accession>
<gene>
    <name evidence="2" type="ORF">IW245_003218</name>
</gene>
<protein>
    <recommendedName>
        <fullName evidence="1">TY-Chap central domain-containing protein</fullName>
    </recommendedName>
</protein>
<keyword evidence="3" id="KW-1185">Reference proteome</keyword>
<reference evidence="2" key="1">
    <citation type="submission" date="2020-11" db="EMBL/GenBank/DDBJ databases">
        <title>Sequencing the genomes of 1000 actinobacteria strains.</title>
        <authorList>
            <person name="Klenk H.-P."/>
        </authorList>
    </citation>
    <scope>NUCLEOTIDE SEQUENCE</scope>
    <source>
        <strain evidence="2">DSM 45356</strain>
    </source>
</reference>
<dbReference type="Proteomes" id="UP000622552">
    <property type="component" value="Unassembled WGS sequence"/>
</dbReference>
<evidence type="ECO:0000313" key="3">
    <source>
        <dbReference type="Proteomes" id="UP000622552"/>
    </source>
</evidence>
<dbReference type="RefSeq" id="WP_197003933.1">
    <property type="nucleotide sequence ID" value="NZ_BONS01000022.1"/>
</dbReference>
<name>A0A8J7GQE4_9ACTN</name>
<dbReference type="InterPro" id="IPR054343">
    <property type="entry name" value="TY-Chap_M"/>
</dbReference>
<dbReference type="EMBL" id="JADOUF010000001">
    <property type="protein sequence ID" value="MBG6137024.1"/>
    <property type="molecule type" value="Genomic_DNA"/>
</dbReference>
<dbReference type="AlphaFoldDB" id="A0A8J7GQE4"/>